<accession>A0A172YD57</accession>
<evidence type="ECO:0000313" key="3">
    <source>
        <dbReference type="EMBL" id="ANF57153.1"/>
    </source>
</evidence>
<dbReference type="PANTHER" id="PTHR24321">
    <property type="entry name" value="DEHYDROGENASES, SHORT CHAIN"/>
    <property type="match status" value="1"/>
</dbReference>
<dbReference type="Pfam" id="PF13561">
    <property type="entry name" value="adh_short_C2"/>
    <property type="match status" value="1"/>
</dbReference>
<dbReference type="PANTHER" id="PTHR24321:SF8">
    <property type="entry name" value="ESTRADIOL 17-BETA-DEHYDROGENASE 8-RELATED"/>
    <property type="match status" value="1"/>
</dbReference>
<dbReference type="FunFam" id="3.40.50.720:FF:000084">
    <property type="entry name" value="Short-chain dehydrogenase reductase"/>
    <property type="match status" value="1"/>
</dbReference>
<dbReference type="PRINTS" id="PR00081">
    <property type="entry name" value="GDHRDH"/>
</dbReference>
<dbReference type="InterPro" id="IPR020904">
    <property type="entry name" value="Sc_DH/Rdtase_CS"/>
</dbReference>
<keyword evidence="4" id="KW-1185">Reference proteome</keyword>
<dbReference type="AlphaFoldDB" id="A0A172YD57"/>
<dbReference type="InterPro" id="IPR002347">
    <property type="entry name" value="SDR_fam"/>
</dbReference>
<dbReference type="PROSITE" id="PS00061">
    <property type="entry name" value="ADH_SHORT"/>
    <property type="match status" value="1"/>
</dbReference>
<organism evidence="3 4">
    <name type="scientific">Halotalea alkalilenta</name>
    <dbReference type="NCBI Taxonomy" id="376489"/>
    <lineage>
        <taxon>Bacteria</taxon>
        <taxon>Pseudomonadati</taxon>
        <taxon>Pseudomonadota</taxon>
        <taxon>Gammaproteobacteria</taxon>
        <taxon>Oceanospirillales</taxon>
        <taxon>Halomonadaceae</taxon>
        <taxon>Halotalea</taxon>
    </lineage>
</organism>
<evidence type="ECO:0000313" key="4">
    <source>
        <dbReference type="Proteomes" id="UP000077875"/>
    </source>
</evidence>
<name>A0A172YD57_9GAMM</name>
<dbReference type="GO" id="GO:0016491">
    <property type="term" value="F:oxidoreductase activity"/>
    <property type="evidence" value="ECO:0007669"/>
    <property type="project" value="UniProtKB-KW"/>
</dbReference>
<evidence type="ECO:0000256" key="2">
    <source>
        <dbReference type="ARBA" id="ARBA00023002"/>
    </source>
</evidence>
<dbReference type="EMBL" id="CP015243">
    <property type="protein sequence ID" value="ANF57153.1"/>
    <property type="molecule type" value="Genomic_DNA"/>
</dbReference>
<proteinExistence type="inferred from homology"/>
<keyword evidence="2" id="KW-0560">Oxidoreductase</keyword>
<evidence type="ECO:0000256" key="1">
    <source>
        <dbReference type="ARBA" id="ARBA00006484"/>
    </source>
</evidence>
<dbReference type="STRING" id="376489.A5892_06475"/>
<sequence length="253" mass="26635">MKSRFENKVVLITGAAGALGEAMARAFAAEGASVALAARRHHEENASRIAAEIGNDSLYVALDVANEASWTEAVAHIEDRLGLISVLVLNAAYAANGGVETVETMEWQKSIETNLTGSFLGIRAVVPSMRRAGAGSIVIVSSVAALDKAPGLVAYGASKWGLRGLMRTAAWELARDNIRVNALHPGIIETPLAYNPDTGEQWAPTDKLAIPRNAESAEVAKYVLFMASDDAAYTTGAEWLADGGFMLGPVDPA</sequence>
<dbReference type="SUPFAM" id="SSF51735">
    <property type="entry name" value="NAD(P)-binding Rossmann-fold domains"/>
    <property type="match status" value="1"/>
</dbReference>
<reference evidence="3 4" key="1">
    <citation type="submission" date="2016-04" db="EMBL/GenBank/DDBJ databases">
        <title>Complete Genome Sequence of Halotalea alkalilenta IHB B 13600.</title>
        <authorList>
            <person name="Swarnkar M.K."/>
            <person name="Sharma A."/>
            <person name="Kaushal K."/>
            <person name="Soni R."/>
            <person name="Rana S."/>
            <person name="Singh A.K."/>
            <person name="Gulati A."/>
        </authorList>
    </citation>
    <scope>NUCLEOTIDE SEQUENCE [LARGE SCALE GENOMIC DNA]</scope>
    <source>
        <strain evidence="3 4">IHB B 13600</strain>
    </source>
</reference>
<dbReference type="InterPro" id="IPR036291">
    <property type="entry name" value="NAD(P)-bd_dom_sf"/>
</dbReference>
<evidence type="ECO:0008006" key="5">
    <source>
        <dbReference type="Google" id="ProtNLM"/>
    </source>
</evidence>
<dbReference type="Proteomes" id="UP000077875">
    <property type="component" value="Chromosome"/>
</dbReference>
<dbReference type="Gene3D" id="3.40.50.720">
    <property type="entry name" value="NAD(P)-binding Rossmann-like Domain"/>
    <property type="match status" value="1"/>
</dbReference>
<comment type="similarity">
    <text evidence="1">Belongs to the short-chain dehydrogenases/reductases (SDR) family.</text>
</comment>
<gene>
    <name evidence="3" type="ORF">A5892_06475</name>
</gene>
<protein>
    <recommendedName>
        <fullName evidence="5">3-alpha-hydroxysteroid dehydrogenase</fullName>
    </recommendedName>
</protein>
<dbReference type="KEGG" id="haa:A5892_06475"/>